<dbReference type="InterPro" id="IPR013087">
    <property type="entry name" value="Znf_C2H2_type"/>
</dbReference>
<dbReference type="FunFam" id="3.30.160.60:FF:000100">
    <property type="entry name" value="Zinc finger 45-like"/>
    <property type="match status" value="2"/>
</dbReference>
<feature type="domain" description="C2H2-type" evidence="17">
    <location>
        <begin position="455"/>
        <end position="483"/>
    </location>
</feature>
<feature type="domain" description="C2H2-type" evidence="17">
    <location>
        <begin position="484"/>
        <end position="511"/>
    </location>
</feature>
<dbReference type="Pfam" id="PF13894">
    <property type="entry name" value="zf-C2H2_4"/>
    <property type="match status" value="1"/>
</dbReference>
<dbReference type="SUPFAM" id="SSF57667">
    <property type="entry name" value="beta-beta-alpha zinc fingers"/>
    <property type="match status" value="4"/>
</dbReference>
<dbReference type="GO" id="GO:0008270">
    <property type="term" value="F:zinc ion binding"/>
    <property type="evidence" value="ECO:0007669"/>
    <property type="project" value="UniProtKB-UniRule"/>
</dbReference>
<evidence type="ECO:0000256" key="16">
    <source>
        <dbReference type="SAM" id="MobiDB-lite"/>
    </source>
</evidence>
<feature type="domain" description="C2H2-type" evidence="17">
    <location>
        <begin position="512"/>
        <end position="539"/>
    </location>
</feature>
<dbReference type="Gene3D" id="3.30.160.60">
    <property type="entry name" value="Classic Zinc Finger"/>
    <property type="match status" value="5"/>
</dbReference>
<evidence type="ECO:0000256" key="1">
    <source>
        <dbReference type="ARBA" id="ARBA00003767"/>
    </source>
</evidence>
<comment type="similarity">
    <text evidence="3">Belongs to the krueppel C2H2-type zinc-finger protein family.</text>
</comment>
<dbReference type="InterPro" id="IPR036236">
    <property type="entry name" value="Znf_C2H2_sf"/>
</dbReference>
<reference evidence="19" key="1">
    <citation type="submission" date="2022-03" db="EMBL/GenBank/DDBJ databases">
        <authorList>
            <person name="Tunstrom K."/>
        </authorList>
    </citation>
    <scope>NUCLEOTIDE SEQUENCE</scope>
</reference>
<dbReference type="InterPro" id="IPR050888">
    <property type="entry name" value="ZnF_C2H2-type_TF"/>
</dbReference>
<keyword evidence="20" id="KW-1185">Reference proteome</keyword>
<evidence type="ECO:0000256" key="5">
    <source>
        <dbReference type="ARBA" id="ARBA00022723"/>
    </source>
</evidence>
<keyword evidence="13" id="KW-0539">Nucleus</keyword>
<dbReference type="PROSITE" id="PS51915">
    <property type="entry name" value="ZAD"/>
    <property type="match status" value="1"/>
</dbReference>
<proteinExistence type="inferred from homology"/>
<feature type="binding site" evidence="15">
    <location>
        <position position="71"/>
    </location>
    <ligand>
        <name>Zn(2+)</name>
        <dbReference type="ChEBI" id="CHEBI:29105"/>
    </ligand>
</feature>
<dbReference type="Proteomes" id="UP001153954">
    <property type="component" value="Unassembled WGS sequence"/>
</dbReference>
<feature type="region of interest" description="Disordered" evidence="16">
    <location>
        <begin position="135"/>
        <end position="170"/>
    </location>
</feature>
<protein>
    <submittedName>
        <fullName evidence="19">Uncharacterized protein</fullName>
    </submittedName>
</protein>
<sequence>MEFDGISVKESPGLCRCCLSEGCFYKDLGSEYTWMDETEVYIEMLLECFDISISQQIAGPNGPNCLICEVCITRLRDACNFKKQVLESEKKFMDMFGRGDSNSKVILYQDNIKAEVALEPQPDEETEAEYLDEDIDYDVKEESPPPQPVTKKKTITRSSSKNNKQMKSLVNKELSFDTDKTQINKKDLKIVKNSKITVKNDLETNLSWTTRTSHDKRTSQDKIKHKENLLTILKYSNVTPFKSKSLLGFICGYCDATYPDPLDLRVHTEKDHEKERLEFKSSFEMTKYTVKVDVTDLCCLLCSKKMDNLSKLKDHLVKIHDKTIYDDIKDHIKEFKLKKGDVFDCAMCPSSYETFKMLNQHMNKHYSNYTCPKCDKSFAIKRSLYAHQKIHQEGSFKCDLCEKVFSNSTKKKHHEKAKHLGASSISNCPYCDVPFRSYYQRNQHLIKVHNCEAQYKCNVCNKGYALKCLLMDHIKKNHLMERDFKCTECGKRFFSKRALNSHMIKHTGERKYTCDTCHKSYTRRDILTEHMKKHNNDKQLICEVCSTTFVQKCRLRSHLMTRHGISMAASDIPIS</sequence>
<keyword evidence="12" id="KW-0804">Transcription</keyword>
<dbReference type="AlphaFoldDB" id="A0AAU9UR65"/>
<dbReference type="PROSITE" id="PS50157">
    <property type="entry name" value="ZINC_FINGER_C2H2_2"/>
    <property type="match status" value="5"/>
</dbReference>
<evidence type="ECO:0000256" key="9">
    <source>
        <dbReference type="ARBA" id="ARBA00022843"/>
    </source>
</evidence>
<keyword evidence="7 14" id="KW-0863">Zinc-finger</keyword>
<keyword evidence="6" id="KW-0677">Repeat</keyword>
<dbReference type="SMART" id="SM00868">
    <property type="entry name" value="zf-AD"/>
    <property type="match status" value="1"/>
</dbReference>
<dbReference type="EMBL" id="CAKOGL010000023">
    <property type="protein sequence ID" value="CAH2100577.1"/>
    <property type="molecule type" value="Genomic_DNA"/>
</dbReference>
<evidence type="ECO:0000256" key="14">
    <source>
        <dbReference type="PROSITE-ProRule" id="PRU00042"/>
    </source>
</evidence>
<evidence type="ECO:0000256" key="13">
    <source>
        <dbReference type="ARBA" id="ARBA00023242"/>
    </source>
</evidence>
<feature type="domain" description="C2H2-type" evidence="17">
    <location>
        <begin position="396"/>
        <end position="424"/>
    </location>
</feature>
<evidence type="ECO:0000256" key="15">
    <source>
        <dbReference type="PROSITE-ProRule" id="PRU01263"/>
    </source>
</evidence>
<dbReference type="Pfam" id="PF00096">
    <property type="entry name" value="zf-C2H2"/>
    <property type="match status" value="2"/>
</dbReference>
<evidence type="ECO:0000256" key="2">
    <source>
        <dbReference type="ARBA" id="ARBA00004123"/>
    </source>
</evidence>
<evidence type="ECO:0000256" key="12">
    <source>
        <dbReference type="ARBA" id="ARBA00023163"/>
    </source>
</evidence>
<keyword evidence="8 15" id="KW-0862">Zinc</keyword>
<comment type="caution">
    <text evidence="19">The sequence shown here is derived from an EMBL/GenBank/DDBJ whole genome shotgun (WGS) entry which is preliminary data.</text>
</comment>
<evidence type="ECO:0000256" key="8">
    <source>
        <dbReference type="ARBA" id="ARBA00022833"/>
    </source>
</evidence>
<dbReference type="FunFam" id="3.30.160.60:FF:000247">
    <property type="entry name" value="Zinc finger protein 236"/>
    <property type="match status" value="1"/>
</dbReference>
<keyword evidence="11" id="KW-0238">DNA-binding</keyword>
<comment type="subcellular location">
    <subcellularLocation>
        <location evidence="2">Nucleus</location>
    </subcellularLocation>
</comment>
<dbReference type="PROSITE" id="PS00028">
    <property type="entry name" value="ZINC_FINGER_C2H2_1"/>
    <property type="match status" value="8"/>
</dbReference>
<keyword evidence="5 15" id="KW-0479">Metal-binding</keyword>
<evidence type="ECO:0000256" key="10">
    <source>
        <dbReference type="ARBA" id="ARBA00023015"/>
    </source>
</evidence>
<evidence type="ECO:0000259" key="17">
    <source>
        <dbReference type="PROSITE" id="PS50157"/>
    </source>
</evidence>
<accession>A0AAU9UR65</accession>
<keyword evidence="9" id="KW-0832">Ubl conjugation</keyword>
<feature type="domain" description="C2H2-type" evidence="17">
    <location>
        <begin position="369"/>
        <end position="391"/>
    </location>
</feature>
<feature type="binding site" evidence="15">
    <location>
        <position position="15"/>
    </location>
    <ligand>
        <name>Zn(2+)</name>
        <dbReference type="ChEBI" id="CHEBI:29105"/>
    </ligand>
</feature>
<evidence type="ECO:0000256" key="7">
    <source>
        <dbReference type="ARBA" id="ARBA00022771"/>
    </source>
</evidence>
<dbReference type="InterPro" id="IPR012934">
    <property type="entry name" value="Znf_AD"/>
</dbReference>
<evidence type="ECO:0000259" key="18">
    <source>
        <dbReference type="PROSITE" id="PS51915"/>
    </source>
</evidence>
<feature type="binding site" evidence="15">
    <location>
        <position position="68"/>
    </location>
    <ligand>
        <name>Zn(2+)</name>
        <dbReference type="ChEBI" id="CHEBI:29105"/>
    </ligand>
</feature>
<keyword evidence="10" id="KW-0805">Transcription regulation</keyword>
<keyword evidence="4" id="KW-1017">Isopeptide bond</keyword>
<evidence type="ECO:0000256" key="11">
    <source>
        <dbReference type="ARBA" id="ARBA00023125"/>
    </source>
</evidence>
<organism evidence="19 20">
    <name type="scientific">Euphydryas editha</name>
    <name type="common">Edith's checkerspot</name>
    <dbReference type="NCBI Taxonomy" id="104508"/>
    <lineage>
        <taxon>Eukaryota</taxon>
        <taxon>Metazoa</taxon>
        <taxon>Ecdysozoa</taxon>
        <taxon>Arthropoda</taxon>
        <taxon>Hexapoda</taxon>
        <taxon>Insecta</taxon>
        <taxon>Pterygota</taxon>
        <taxon>Neoptera</taxon>
        <taxon>Endopterygota</taxon>
        <taxon>Lepidoptera</taxon>
        <taxon>Glossata</taxon>
        <taxon>Ditrysia</taxon>
        <taxon>Papilionoidea</taxon>
        <taxon>Nymphalidae</taxon>
        <taxon>Nymphalinae</taxon>
        <taxon>Euphydryas</taxon>
    </lineage>
</organism>
<dbReference type="GO" id="GO:0005634">
    <property type="term" value="C:nucleus"/>
    <property type="evidence" value="ECO:0007669"/>
    <property type="project" value="UniProtKB-SubCell"/>
</dbReference>
<dbReference type="SMART" id="SM00355">
    <property type="entry name" value="ZnF_C2H2"/>
    <property type="match status" value="10"/>
</dbReference>
<name>A0AAU9UR65_EUPED</name>
<evidence type="ECO:0000256" key="4">
    <source>
        <dbReference type="ARBA" id="ARBA00022499"/>
    </source>
</evidence>
<gene>
    <name evidence="19" type="ORF">EEDITHA_LOCUS15423</name>
</gene>
<evidence type="ECO:0000313" key="20">
    <source>
        <dbReference type="Proteomes" id="UP001153954"/>
    </source>
</evidence>
<evidence type="ECO:0000313" key="19">
    <source>
        <dbReference type="EMBL" id="CAH2100577.1"/>
    </source>
</evidence>
<feature type="domain" description="ZAD" evidence="18">
    <location>
        <begin position="13"/>
        <end position="95"/>
    </location>
</feature>
<dbReference type="PANTHER" id="PTHR24406">
    <property type="entry name" value="TRANSCRIPTIONAL REPRESSOR CTCFL-RELATED"/>
    <property type="match status" value="1"/>
</dbReference>
<evidence type="ECO:0000256" key="6">
    <source>
        <dbReference type="ARBA" id="ARBA00022737"/>
    </source>
</evidence>
<feature type="binding site" evidence="15">
    <location>
        <position position="18"/>
    </location>
    <ligand>
        <name>Zn(2+)</name>
        <dbReference type="ChEBI" id="CHEBI:29105"/>
    </ligand>
</feature>
<comment type="function">
    <text evidence="1">May be involved in transcriptional regulation.</text>
</comment>
<evidence type="ECO:0000256" key="3">
    <source>
        <dbReference type="ARBA" id="ARBA00006991"/>
    </source>
</evidence>
<dbReference type="GO" id="GO:0003677">
    <property type="term" value="F:DNA binding"/>
    <property type="evidence" value="ECO:0007669"/>
    <property type="project" value="UniProtKB-KW"/>
</dbReference>